<dbReference type="EMBL" id="DYWV01000377">
    <property type="protein sequence ID" value="HJF41457.1"/>
    <property type="molecule type" value="Genomic_DNA"/>
</dbReference>
<reference evidence="1" key="2">
    <citation type="submission" date="2021-09" db="EMBL/GenBank/DDBJ databases">
        <authorList>
            <person name="Gilroy R."/>
        </authorList>
    </citation>
    <scope>NUCLEOTIDE SEQUENCE</scope>
    <source>
        <strain evidence="1">CHK193-16274</strain>
    </source>
</reference>
<dbReference type="GO" id="GO:0008168">
    <property type="term" value="F:methyltransferase activity"/>
    <property type="evidence" value="ECO:0007669"/>
    <property type="project" value="UniProtKB-KW"/>
</dbReference>
<proteinExistence type="predicted"/>
<gene>
    <name evidence="1" type="ORF">K8V91_11085</name>
</gene>
<evidence type="ECO:0000313" key="1">
    <source>
        <dbReference type="EMBL" id="HJF41457.1"/>
    </source>
</evidence>
<evidence type="ECO:0000313" key="2">
    <source>
        <dbReference type="Proteomes" id="UP000749320"/>
    </source>
</evidence>
<dbReference type="InterPro" id="IPR029063">
    <property type="entry name" value="SAM-dependent_MTases_sf"/>
</dbReference>
<dbReference type="Pfam" id="PF13489">
    <property type="entry name" value="Methyltransf_23"/>
    <property type="match status" value="1"/>
</dbReference>
<organism evidence="1 2">
    <name type="scientific">Thomasclavelia spiroformis</name>
    <dbReference type="NCBI Taxonomy" id="29348"/>
    <lineage>
        <taxon>Bacteria</taxon>
        <taxon>Bacillati</taxon>
        <taxon>Bacillota</taxon>
        <taxon>Erysipelotrichia</taxon>
        <taxon>Erysipelotrichales</taxon>
        <taxon>Coprobacillaceae</taxon>
        <taxon>Thomasclavelia</taxon>
    </lineage>
</organism>
<dbReference type="SUPFAM" id="SSF53335">
    <property type="entry name" value="S-adenosyl-L-methionine-dependent methyltransferases"/>
    <property type="match status" value="1"/>
</dbReference>
<accession>A0A921KLW1</accession>
<name>A0A921KLW1_9FIRM</name>
<reference evidence="1" key="1">
    <citation type="journal article" date="2021" name="PeerJ">
        <title>Extensive microbial diversity within the chicken gut microbiome revealed by metagenomics and culture.</title>
        <authorList>
            <person name="Gilroy R."/>
            <person name="Ravi A."/>
            <person name="Getino M."/>
            <person name="Pursley I."/>
            <person name="Horton D.L."/>
            <person name="Alikhan N.F."/>
            <person name="Baker D."/>
            <person name="Gharbi K."/>
            <person name="Hall N."/>
            <person name="Watson M."/>
            <person name="Adriaenssens E.M."/>
            <person name="Foster-Nyarko E."/>
            <person name="Jarju S."/>
            <person name="Secka A."/>
            <person name="Antonio M."/>
            <person name="Oren A."/>
            <person name="Chaudhuri R.R."/>
            <person name="La Ragione R."/>
            <person name="Hildebrand F."/>
            <person name="Pallen M.J."/>
        </authorList>
    </citation>
    <scope>NUCLEOTIDE SEQUENCE</scope>
    <source>
        <strain evidence="1">CHK193-16274</strain>
    </source>
</reference>
<sequence length="373" mass="43671">MSLEKELRRKRKNRNFAIKFTDANDLLLICDDETSSMNLRKSIEAHLATADMNSQMTVYRELHSNRKYIGKTIIFIKKAVRKLITIFGGWYIFPVLEQQTKYNAELIKTVGSLRKLVYQMQEEMQTLKEDINYLKNLLNINYDYREIKDGLKIDYFGFENQYRGPREMVLKNQEHFVDYYRNKRGIILDIGCGRGEFLEVMKSNGIPAVGVDMYEPFVKFNKEIGLDARLEDGITHLMNLADDSVGGVFMSHVVEHLNSDYILKLIPLAYQKMEKGAYFILQTPNPESLFTFIDFYIDIEHRKPVHFKTLEFFFKQAGFSEVKRFDPPETKFKEVVTYIDGENLKNVQAFNNGMGNLNQYLTGYQDYVLIAKK</sequence>
<dbReference type="GO" id="GO:0032259">
    <property type="term" value="P:methylation"/>
    <property type="evidence" value="ECO:0007669"/>
    <property type="project" value="UniProtKB-KW"/>
</dbReference>
<dbReference type="CDD" id="cd02440">
    <property type="entry name" value="AdoMet_MTases"/>
    <property type="match status" value="1"/>
</dbReference>
<dbReference type="Proteomes" id="UP000749320">
    <property type="component" value="Unassembled WGS sequence"/>
</dbReference>
<keyword evidence="1" id="KW-0808">Transferase</keyword>
<dbReference type="Gene3D" id="3.40.50.150">
    <property type="entry name" value="Vaccinia Virus protein VP39"/>
    <property type="match status" value="1"/>
</dbReference>
<keyword evidence="1" id="KW-0489">Methyltransferase</keyword>
<dbReference type="AlphaFoldDB" id="A0A921KLW1"/>
<protein>
    <submittedName>
        <fullName evidence="1">Class I SAM-dependent methyltransferase</fullName>
    </submittedName>
</protein>
<comment type="caution">
    <text evidence="1">The sequence shown here is derived from an EMBL/GenBank/DDBJ whole genome shotgun (WGS) entry which is preliminary data.</text>
</comment>
<dbReference type="PANTHER" id="PTHR43861">
    <property type="entry name" value="TRANS-ACONITATE 2-METHYLTRANSFERASE-RELATED"/>
    <property type="match status" value="1"/>
</dbReference>